<evidence type="ECO:0000256" key="10">
    <source>
        <dbReference type="ARBA" id="ARBA00023242"/>
    </source>
</evidence>
<protein>
    <submittedName>
        <fullName evidence="15">Zinc finger protein jing</fullName>
    </submittedName>
</protein>
<feature type="compositionally biased region" description="Low complexity" evidence="13">
    <location>
        <begin position="700"/>
        <end position="732"/>
    </location>
</feature>
<dbReference type="GO" id="GO:0035098">
    <property type="term" value="C:ESC/E(Z) complex"/>
    <property type="evidence" value="ECO:0007669"/>
    <property type="project" value="TreeGrafter"/>
</dbReference>
<feature type="compositionally biased region" description="Polar residues" evidence="13">
    <location>
        <begin position="681"/>
        <end position="690"/>
    </location>
</feature>
<dbReference type="PROSITE" id="PS50157">
    <property type="entry name" value="ZINC_FINGER_C2H2_2"/>
    <property type="match status" value="1"/>
</dbReference>
<dbReference type="OrthoDB" id="6350184at2759"/>
<feature type="domain" description="C2H2-type" evidence="14">
    <location>
        <begin position="811"/>
        <end position="840"/>
    </location>
</feature>
<evidence type="ECO:0000256" key="12">
    <source>
        <dbReference type="PROSITE-ProRule" id="PRU00042"/>
    </source>
</evidence>
<reference evidence="15" key="1">
    <citation type="submission" date="2020-07" db="EMBL/GenBank/DDBJ databases">
        <title>The High-quality genome of the commercially important snow crab, Chionoecetes opilio.</title>
        <authorList>
            <person name="Jeong J.-H."/>
            <person name="Ryu S."/>
        </authorList>
    </citation>
    <scope>NUCLEOTIDE SEQUENCE</scope>
    <source>
        <strain evidence="15">MADBK_172401_WGS</strain>
        <tissue evidence="15">Digestive gland</tissue>
    </source>
</reference>
<feature type="compositionally biased region" description="Basic and acidic residues" evidence="13">
    <location>
        <begin position="267"/>
        <end position="281"/>
    </location>
</feature>
<feature type="compositionally biased region" description="Polar residues" evidence="13">
    <location>
        <begin position="282"/>
        <end position="296"/>
    </location>
</feature>
<dbReference type="Gene3D" id="3.30.160.60">
    <property type="entry name" value="Classic Zinc Finger"/>
    <property type="match status" value="2"/>
</dbReference>
<evidence type="ECO:0000256" key="6">
    <source>
        <dbReference type="ARBA" id="ARBA00022833"/>
    </source>
</evidence>
<evidence type="ECO:0000256" key="5">
    <source>
        <dbReference type="ARBA" id="ARBA00022771"/>
    </source>
</evidence>
<dbReference type="Pfam" id="PF26014">
    <property type="entry name" value="SH3_AEBP2_C"/>
    <property type="match status" value="1"/>
</dbReference>
<dbReference type="EMBL" id="JACEEZ010007602">
    <property type="protein sequence ID" value="KAG0723909.1"/>
    <property type="molecule type" value="Genomic_DNA"/>
</dbReference>
<feature type="compositionally biased region" description="Basic and acidic residues" evidence="13">
    <location>
        <begin position="36"/>
        <end position="51"/>
    </location>
</feature>
<evidence type="ECO:0000256" key="11">
    <source>
        <dbReference type="ARBA" id="ARBA00037930"/>
    </source>
</evidence>
<feature type="region of interest" description="Disordered" evidence="13">
    <location>
        <begin position="592"/>
        <end position="736"/>
    </location>
</feature>
<keyword evidence="2" id="KW-0678">Repressor</keyword>
<keyword evidence="10" id="KW-0539">Nucleus</keyword>
<accession>A0A8J4YIS5</accession>
<feature type="compositionally biased region" description="Basic residues" evidence="13">
    <location>
        <begin position="24"/>
        <end position="35"/>
    </location>
</feature>
<evidence type="ECO:0000256" key="1">
    <source>
        <dbReference type="ARBA" id="ARBA00004123"/>
    </source>
</evidence>
<proteinExistence type="inferred from homology"/>
<keyword evidence="3" id="KW-0479">Metal-binding</keyword>
<keyword evidence="16" id="KW-1185">Reference proteome</keyword>
<dbReference type="PANTHER" id="PTHR46541:SF1">
    <property type="entry name" value="ZINC FINGER PROTEIN AEBP2"/>
    <property type="match status" value="1"/>
</dbReference>
<dbReference type="SUPFAM" id="SSF57667">
    <property type="entry name" value="beta-beta-alpha zinc fingers"/>
    <property type="match status" value="1"/>
</dbReference>
<comment type="similarity">
    <text evidence="11">Belongs to the AEBP2/jing C2H2-type zinc-finger family.</text>
</comment>
<dbReference type="PROSITE" id="PS00028">
    <property type="entry name" value="ZINC_FINGER_C2H2_1"/>
    <property type="match status" value="1"/>
</dbReference>
<evidence type="ECO:0000256" key="9">
    <source>
        <dbReference type="ARBA" id="ARBA00023163"/>
    </source>
</evidence>
<comment type="caution">
    <text evidence="15">The sequence shown here is derived from an EMBL/GenBank/DDBJ whole genome shotgun (WGS) entry which is preliminary data.</text>
</comment>
<dbReference type="InterPro" id="IPR059034">
    <property type="entry name" value="SH3_AEBP2_C"/>
</dbReference>
<evidence type="ECO:0000313" key="16">
    <source>
        <dbReference type="Proteomes" id="UP000770661"/>
    </source>
</evidence>
<dbReference type="SMART" id="SM00355">
    <property type="entry name" value="ZnF_C2H2"/>
    <property type="match status" value="3"/>
</dbReference>
<organism evidence="15 16">
    <name type="scientific">Chionoecetes opilio</name>
    <name type="common">Atlantic snow crab</name>
    <name type="synonym">Cancer opilio</name>
    <dbReference type="NCBI Taxonomy" id="41210"/>
    <lineage>
        <taxon>Eukaryota</taxon>
        <taxon>Metazoa</taxon>
        <taxon>Ecdysozoa</taxon>
        <taxon>Arthropoda</taxon>
        <taxon>Crustacea</taxon>
        <taxon>Multicrustacea</taxon>
        <taxon>Malacostraca</taxon>
        <taxon>Eumalacostraca</taxon>
        <taxon>Eucarida</taxon>
        <taxon>Decapoda</taxon>
        <taxon>Pleocyemata</taxon>
        <taxon>Brachyura</taxon>
        <taxon>Eubrachyura</taxon>
        <taxon>Majoidea</taxon>
        <taxon>Majidae</taxon>
        <taxon>Chionoecetes</taxon>
    </lineage>
</organism>
<keyword evidence="4" id="KW-0677">Repeat</keyword>
<feature type="compositionally biased region" description="Basic and acidic residues" evidence="13">
    <location>
        <begin position="1"/>
        <end position="10"/>
    </location>
</feature>
<keyword evidence="5 12" id="KW-0863">Zinc-finger</keyword>
<feature type="region of interest" description="Disordered" evidence="13">
    <location>
        <begin position="979"/>
        <end position="1002"/>
    </location>
</feature>
<evidence type="ECO:0000256" key="4">
    <source>
        <dbReference type="ARBA" id="ARBA00022737"/>
    </source>
</evidence>
<evidence type="ECO:0000256" key="8">
    <source>
        <dbReference type="ARBA" id="ARBA00023015"/>
    </source>
</evidence>
<evidence type="ECO:0000313" key="15">
    <source>
        <dbReference type="EMBL" id="KAG0723909.1"/>
    </source>
</evidence>
<dbReference type="GO" id="GO:0006325">
    <property type="term" value="P:chromatin organization"/>
    <property type="evidence" value="ECO:0007669"/>
    <property type="project" value="UniProtKB-KW"/>
</dbReference>
<name>A0A8J4YIS5_CHIOP</name>
<feature type="compositionally biased region" description="Polar residues" evidence="13">
    <location>
        <begin position="332"/>
        <end position="342"/>
    </location>
</feature>
<dbReference type="InterPro" id="IPR036236">
    <property type="entry name" value="Znf_C2H2_sf"/>
</dbReference>
<gene>
    <name evidence="15" type="ORF">GWK47_041757</name>
</gene>
<keyword evidence="7" id="KW-0156">Chromatin regulator</keyword>
<feature type="compositionally biased region" description="Low complexity" evidence="13">
    <location>
        <begin position="367"/>
        <end position="378"/>
    </location>
</feature>
<comment type="subcellular location">
    <subcellularLocation>
        <location evidence="1">Nucleus</location>
    </subcellularLocation>
</comment>
<evidence type="ECO:0000256" key="2">
    <source>
        <dbReference type="ARBA" id="ARBA00022491"/>
    </source>
</evidence>
<dbReference type="GO" id="GO:0006357">
    <property type="term" value="P:regulation of transcription by RNA polymerase II"/>
    <property type="evidence" value="ECO:0007669"/>
    <property type="project" value="TreeGrafter"/>
</dbReference>
<dbReference type="GO" id="GO:0008270">
    <property type="term" value="F:zinc ion binding"/>
    <property type="evidence" value="ECO:0007669"/>
    <property type="project" value="UniProtKB-KW"/>
</dbReference>
<evidence type="ECO:0000256" key="13">
    <source>
        <dbReference type="SAM" id="MobiDB-lite"/>
    </source>
</evidence>
<dbReference type="InterPro" id="IPR052130">
    <property type="entry name" value="AEBP2/jing_C2H2-ZnF"/>
</dbReference>
<keyword evidence="9" id="KW-0804">Transcription</keyword>
<sequence length="1002" mass="108556">MWRGRSDDAALRQNNRRGVPAPRRERRAGKAHTRKGQREKDQDKIKNDPRNTRRSVKACQRGGVKSVGRKKESKKWCGGKRSSASKMVEPMAVESRWGQDPDIHGSLSTSWQTLAQDYFRQEQWSAGAPIYSTPPSVGFCPTSLLASGAWTRQHSTTGPRARAENAMQQEATKRKASAALGCTASEVRRGRGKAMKPSQDSSVGNVQLGSNERRGEGREGGCCGKPRKGRPQPRKIRKGRTKGDGKLPDSGKCPQKRVGKGGGAEWVRQREEVRVSKERDSGSGSSPPQLQETRVAQSGKPLKGIRKQPGASSPAGGGLKKRVRFGVGGEWSASSPCSSLTDSPPPRPEDLDDCCPAPGTTPGPRSTLPHTPTAGAPLTTPPPPAACHDAAVTCMAPNDGSGVQVGRKGGHEGDQLMGRFGPGDQMGHTPHKDRPPDTDALPVRATRRTTPLEATHRRRRLPVEHMRKRPGEEASMVVERRTKLHKASSPPSPVNGVAHLNGCVNGVVNGDACDLLQRLSGLTGTVAGEKRPRPNNHAHILHRNNGLTKDALQNGVEHLLGKNGIKRFTGPVNGRVNGVVRSERVNCVRLRRVSGEEHRRKVDHHTNNNTEPPASLPPSPARLTLGDTLPQTRAHSHVSPAGKRTTQGFPHPTQGLTLSCDVGLSPPIPSPRGAHQPPLSPTSARCSAKSSPPPAHTIPASSKSRSSSSSSGAGSSAPSSGASTPTPPCTVRFPPPEKKEASDVCRWRECNVTLDPAISLLEHIQAVHVEGQLEAESFRCLWVGCKVYEKASCSVSWLERHVLTHGGHKPFKCIVEGCGQRFTSQMALGRHVNHHFSTAAATPAPRPPTQPSPTKLIRKNGRKCRYRKKPWSAARMFDMFDVGVMERLQWRLMCATQVQNGDTTLTSAQTFTLQSQVLARRTCGQDSAEVLVRWSPPGILADEWLPADQLEPMRQVPLEQLSPEAKQVVAQLCYPRTAQPRKHKRKSSSCPKSISLELTKAV</sequence>
<keyword evidence="6" id="KW-0862">Zinc</keyword>
<feature type="region of interest" description="Disordered" evidence="13">
    <location>
        <begin position="423"/>
        <end position="442"/>
    </location>
</feature>
<feature type="region of interest" description="Disordered" evidence="13">
    <location>
        <begin position="1"/>
        <end position="88"/>
    </location>
</feature>
<dbReference type="InterPro" id="IPR013087">
    <property type="entry name" value="Znf_C2H2_type"/>
</dbReference>
<dbReference type="Proteomes" id="UP000770661">
    <property type="component" value="Unassembled WGS sequence"/>
</dbReference>
<keyword evidence="8" id="KW-0805">Transcription regulation</keyword>
<evidence type="ECO:0000256" key="7">
    <source>
        <dbReference type="ARBA" id="ARBA00022853"/>
    </source>
</evidence>
<dbReference type="PANTHER" id="PTHR46541">
    <property type="entry name" value="ZINC FINGER PROTEIN AEBP2"/>
    <property type="match status" value="1"/>
</dbReference>
<feature type="region of interest" description="Disordered" evidence="13">
    <location>
        <begin position="153"/>
        <end position="384"/>
    </location>
</feature>
<feature type="compositionally biased region" description="Polar residues" evidence="13">
    <location>
        <begin position="198"/>
        <end position="210"/>
    </location>
</feature>
<feature type="compositionally biased region" description="Basic and acidic residues" evidence="13">
    <location>
        <begin position="593"/>
        <end position="606"/>
    </location>
</feature>
<evidence type="ECO:0000259" key="14">
    <source>
        <dbReference type="PROSITE" id="PS50157"/>
    </source>
</evidence>
<feature type="compositionally biased region" description="Basic residues" evidence="13">
    <location>
        <begin position="225"/>
        <end position="240"/>
    </location>
</feature>
<dbReference type="AlphaFoldDB" id="A0A8J4YIS5"/>
<evidence type="ECO:0000256" key="3">
    <source>
        <dbReference type="ARBA" id="ARBA00022723"/>
    </source>
</evidence>